<name>A0A0A9CAU1_ARUDO</name>
<organism evidence="1">
    <name type="scientific">Arundo donax</name>
    <name type="common">Giant reed</name>
    <name type="synonym">Donax arundinaceus</name>
    <dbReference type="NCBI Taxonomy" id="35708"/>
    <lineage>
        <taxon>Eukaryota</taxon>
        <taxon>Viridiplantae</taxon>
        <taxon>Streptophyta</taxon>
        <taxon>Embryophyta</taxon>
        <taxon>Tracheophyta</taxon>
        <taxon>Spermatophyta</taxon>
        <taxon>Magnoliopsida</taxon>
        <taxon>Liliopsida</taxon>
        <taxon>Poales</taxon>
        <taxon>Poaceae</taxon>
        <taxon>PACMAD clade</taxon>
        <taxon>Arundinoideae</taxon>
        <taxon>Arundineae</taxon>
        <taxon>Arundo</taxon>
    </lineage>
</organism>
<dbReference type="AlphaFoldDB" id="A0A0A9CAU1"/>
<evidence type="ECO:0000313" key="1">
    <source>
        <dbReference type="EMBL" id="JAD70525.1"/>
    </source>
</evidence>
<reference evidence="1" key="2">
    <citation type="journal article" date="2015" name="Data Brief">
        <title>Shoot transcriptome of the giant reed, Arundo donax.</title>
        <authorList>
            <person name="Barrero R.A."/>
            <person name="Guerrero F.D."/>
            <person name="Moolhuijzen P."/>
            <person name="Goolsby J.A."/>
            <person name="Tidwell J."/>
            <person name="Bellgard S.E."/>
            <person name="Bellgard M.I."/>
        </authorList>
    </citation>
    <scope>NUCLEOTIDE SEQUENCE</scope>
    <source>
        <tissue evidence="1">Shoot tissue taken approximately 20 cm above the soil surface</tissue>
    </source>
</reference>
<proteinExistence type="predicted"/>
<reference evidence="1" key="1">
    <citation type="submission" date="2014-09" db="EMBL/GenBank/DDBJ databases">
        <authorList>
            <person name="Magalhaes I.L.F."/>
            <person name="Oliveira U."/>
            <person name="Santos F.R."/>
            <person name="Vidigal T.H.D.A."/>
            <person name="Brescovit A.D."/>
            <person name="Santos A.J."/>
        </authorList>
    </citation>
    <scope>NUCLEOTIDE SEQUENCE</scope>
    <source>
        <tissue evidence="1">Shoot tissue taken approximately 20 cm above the soil surface</tissue>
    </source>
</reference>
<dbReference type="EMBL" id="GBRH01227370">
    <property type="protein sequence ID" value="JAD70525.1"/>
    <property type="molecule type" value="Transcribed_RNA"/>
</dbReference>
<accession>A0A0A9CAU1</accession>
<protein>
    <submittedName>
        <fullName evidence="1">Uncharacterized protein</fullName>
    </submittedName>
</protein>
<sequence>MMVFALEILHGCTTYFTLQLMNYFQLFRTSIIVSNMFSRSNS</sequence>